<reference evidence="1 2" key="1">
    <citation type="submission" date="2016-02" db="EMBL/GenBank/DDBJ databases">
        <title>Genome sequence of Moorella mulderi DSM 14980.</title>
        <authorList>
            <person name="Poehlein A."/>
            <person name="Daniel R."/>
        </authorList>
    </citation>
    <scope>NUCLEOTIDE SEQUENCE [LARGE SCALE GENOMIC DNA]</scope>
    <source>
        <strain evidence="1 2">DSM 14980</strain>
    </source>
</reference>
<dbReference type="PANTHER" id="PTHR41317">
    <property type="entry name" value="PD-(D_E)XK NUCLEASE FAMILY TRANSPOSASE"/>
    <property type="match status" value="1"/>
</dbReference>
<keyword evidence="2" id="KW-1185">Reference proteome</keyword>
<evidence type="ECO:0000313" key="1">
    <source>
        <dbReference type="EMBL" id="KYH31460.1"/>
    </source>
</evidence>
<dbReference type="AlphaFoldDB" id="A0A151AV83"/>
<dbReference type="EMBL" id="LTBC01000011">
    <property type="protein sequence ID" value="KYH31460.1"/>
    <property type="molecule type" value="Genomic_DNA"/>
</dbReference>
<gene>
    <name evidence="1" type="ORF">MOMUL_23690</name>
</gene>
<dbReference type="PANTHER" id="PTHR41317:SF1">
    <property type="entry name" value="PD-(D_E)XK NUCLEASE FAMILY TRANSPOSASE"/>
    <property type="match status" value="1"/>
</dbReference>
<dbReference type="Proteomes" id="UP000075670">
    <property type="component" value="Unassembled WGS sequence"/>
</dbReference>
<protein>
    <submittedName>
        <fullName evidence="1">PD-(D/E)XK nuclease family transposase</fullName>
    </submittedName>
</protein>
<sequence length="368" mass="42116">MQLKIPICPKQCSGNKGKVSDQMVELILKKSYSGLTLSPERSDFSPHAESGIIRLMRTNGNGVRDLAEIRGINRINDYAFKRIFGSEEGKEALLSFLNAVLKLPPGRELTDVELLDREIDPKYLLDRGARLDVLARTKEGTLINIEVQVANQYNIDKRTMYYWAGLYHGQLTSGQKFADLRKTVTINILAFDWFRGDGRYHRAFHVRDDETGELLCDDLEIHFLELEKIKAIKRRPKDALEAWMMYLNNLEGEEMEAIAMENPGIRKALTIEKAFWQSKKERRLYELREKAMRDEISALAGARAEGETKGRQEAICKYLDARFGEASRDLQERIRQIDNLEALDKIINRIYTAGSLEEVKAVIDGATN</sequence>
<name>A0A151AV83_9FIRM</name>
<dbReference type="InterPro" id="IPR010106">
    <property type="entry name" value="RpnA"/>
</dbReference>
<organism evidence="1 2">
    <name type="scientific">Moorella mulderi DSM 14980</name>
    <dbReference type="NCBI Taxonomy" id="1122241"/>
    <lineage>
        <taxon>Bacteria</taxon>
        <taxon>Bacillati</taxon>
        <taxon>Bacillota</taxon>
        <taxon>Clostridia</taxon>
        <taxon>Neomoorellales</taxon>
        <taxon>Neomoorellaceae</taxon>
        <taxon>Neomoorella</taxon>
    </lineage>
</organism>
<comment type="caution">
    <text evidence="1">The sequence shown here is derived from an EMBL/GenBank/DDBJ whole genome shotgun (WGS) entry which is preliminary data.</text>
</comment>
<evidence type="ECO:0000313" key="2">
    <source>
        <dbReference type="Proteomes" id="UP000075670"/>
    </source>
</evidence>
<proteinExistence type="predicted"/>
<dbReference type="NCBIfam" id="TIGR01784">
    <property type="entry name" value="T_den_put_tspse"/>
    <property type="match status" value="1"/>
</dbReference>
<dbReference type="PATRIC" id="fig|1122241.3.peg.2523"/>
<accession>A0A151AV83</accession>
<dbReference type="Pfam" id="PF12784">
    <property type="entry name" value="PDDEXK_2"/>
    <property type="match status" value="1"/>
</dbReference>